<sequence length="566" mass="65015">MLLELNISNFIIIDKMKITLSKGFNIITGETGSGKSIVIDALNVLLGGRASRDYIRTGCDKAFIEGLFYLEKLENIKDVLDEYGIEFEQDNMLLISREIFSSGKSISRINGRVVTLSMLNKLTKKLVDLHGQHEHQSLLLVENHIELLDSLGKENIESLIIDVKKEFDRLKKLKNRLKEIGIDEMEKERKIDLLKFQLNEIDSAELRIDEEEKIIGELNLLSNAEDLLNIINNILECINSNDYYETSLLDQISSVSKNLAKIVKYDDKFMEYNDIIETIYYQLKDIATELRLYQETIEYNPERIKLLEERLDLINNLKRKYGSNIEEILKYRDKISYELEVILNNEREIENIKKEISSVEEKLNVICEKLSNERKLIAKQIEVEITNELKELNLKDAKFEVSFEKLDHFTEKGLDRVEFLIATNPGEPLKPLNKVASGGELSRIMLAIKTILADVDNIPCLVFDEIDTGISGKTAMIVGEKIRNISQTHQIICITHLPQIAVLGDSHFYIEKKKIEGKVVAKINKLNYEERVNEISRLLGGTKLTEMTKKLADEMLMASNKKNKVS</sequence>
<keyword evidence="10" id="KW-0175">Coiled coil</keyword>
<keyword evidence="4" id="KW-0547">Nucleotide-binding</keyword>
<dbReference type="GO" id="GO:0006281">
    <property type="term" value="P:DNA repair"/>
    <property type="evidence" value="ECO:0007669"/>
    <property type="project" value="UniProtKB-KW"/>
</dbReference>
<reference evidence="13" key="1">
    <citation type="submission" date="2016-11" db="EMBL/GenBank/DDBJ databases">
        <authorList>
            <person name="Varghese N."/>
            <person name="Submissions S."/>
        </authorList>
    </citation>
    <scope>NUCLEOTIDE SEQUENCE [LARGE SCALE GENOMIC DNA]</scope>
    <source>
        <strain evidence="13">DSM 13643</strain>
    </source>
</reference>
<dbReference type="GO" id="GO:0005524">
    <property type="term" value="F:ATP binding"/>
    <property type="evidence" value="ECO:0007669"/>
    <property type="project" value="UniProtKB-KW"/>
</dbReference>
<feature type="domain" description="RecF/RecN/SMC N-terminal" evidence="11">
    <location>
        <begin position="2"/>
        <end position="506"/>
    </location>
</feature>
<dbReference type="InterPro" id="IPR004604">
    <property type="entry name" value="DNA_recomb/repair_RecN"/>
</dbReference>
<keyword evidence="7 9" id="KW-0234">DNA repair</keyword>
<evidence type="ECO:0000256" key="1">
    <source>
        <dbReference type="ARBA" id="ARBA00003618"/>
    </source>
</evidence>
<dbReference type="NCBIfam" id="TIGR00634">
    <property type="entry name" value="recN"/>
    <property type="match status" value="1"/>
</dbReference>
<keyword evidence="5 9" id="KW-0227">DNA damage</keyword>
<keyword evidence="13" id="KW-1185">Reference proteome</keyword>
<dbReference type="SUPFAM" id="SSF52540">
    <property type="entry name" value="P-loop containing nucleoside triphosphate hydrolases"/>
    <property type="match status" value="1"/>
</dbReference>
<dbReference type="Proteomes" id="UP000183967">
    <property type="component" value="Unassembled WGS sequence"/>
</dbReference>
<evidence type="ECO:0000256" key="7">
    <source>
        <dbReference type="ARBA" id="ARBA00023204"/>
    </source>
</evidence>
<dbReference type="NCBIfam" id="NF008121">
    <property type="entry name" value="PRK10869.1"/>
    <property type="match status" value="1"/>
</dbReference>
<feature type="coiled-coil region" evidence="10">
    <location>
        <begin position="153"/>
        <end position="221"/>
    </location>
</feature>
<dbReference type="AlphaFoldDB" id="A0A1M5VP98"/>
<dbReference type="FunFam" id="3.40.50.300:FF:000356">
    <property type="entry name" value="DNA repair protein RecN"/>
    <property type="match status" value="1"/>
</dbReference>
<evidence type="ECO:0000256" key="2">
    <source>
        <dbReference type="ARBA" id="ARBA00009441"/>
    </source>
</evidence>
<dbReference type="CDD" id="cd03241">
    <property type="entry name" value="ABC_RecN"/>
    <property type="match status" value="2"/>
</dbReference>
<keyword evidence="6" id="KW-0067">ATP-binding</keyword>
<dbReference type="GO" id="GO:0043590">
    <property type="term" value="C:bacterial nucleoid"/>
    <property type="evidence" value="ECO:0007669"/>
    <property type="project" value="TreeGrafter"/>
</dbReference>
<dbReference type="Pfam" id="PF02463">
    <property type="entry name" value="SMC_N"/>
    <property type="match status" value="1"/>
</dbReference>
<comment type="similarity">
    <text evidence="2 9">Belongs to the RecN family.</text>
</comment>
<evidence type="ECO:0000256" key="10">
    <source>
        <dbReference type="SAM" id="Coils"/>
    </source>
</evidence>
<feature type="coiled-coil region" evidence="10">
    <location>
        <begin position="342"/>
        <end position="369"/>
    </location>
</feature>
<dbReference type="GO" id="GO:0006310">
    <property type="term" value="P:DNA recombination"/>
    <property type="evidence" value="ECO:0007669"/>
    <property type="project" value="InterPro"/>
</dbReference>
<evidence type="ECO:0000259" key="11">
    <source>
        <dbReference type="Pfam" id="PF02463"/>
    </source>
</evidence>
<proteinExistence type="inferred from homology"/>
<organism evidence="12 13">
    <name type="scientific">Caloranaerobacter azorensis DSM 13643</name>
    <dbReference type="NCBI Taxonomy" id="1121264"/>
    <lineage>
        <taxon>Bacteria</taxon>
        <taxon>Bacillati</taxon>
        <taxon>Bacillota</taxon>
        <taxon>Tissierellia</taxon>
        <taxon>Tissierellales</taxon>
        <taxon>Thermohalobacteraceae</taxon>
        <taxon>Caloranaerobacter</taxon>
    </lineage>
</organism>
<name>A0A1M5VP98_9FIRM</name>
<dbReference type="PANTHER" id="PTHR11059">
    <property type="entry name" value="DNA REPAIR PROTEIN RECN"/>
    <property type="match status" value="1"/>
</dbReference>
<dbReference type="GO" id="GO:0009432">
    <property type="term" value="P:SOS response"/>
    <property type="evidence" value="ECO:0007669"/>
    <property type="project" value="TreeGrafter"/>
</dbReference>
<dbReference type="RefSeq" id="WP_073197427.1">
    <property type="nucleotide sequence ID" value="NZ_FQXO01000066.1"/>
</dbReference>
<dbReference type="EMBL" id="FQXO01000066">
    <property type="protein sequence ID" value="SHH76743.1"/>
    <property type="molecule type" value="Genomic_DNA"/>
</dbReference>
<evidence type="ECO:0000256" key="8">
    <source>
        <dbReference type="ARBA" id="ARBA00033408"/>
    </source>
</evidence>
<evidence type="ECO:0000313" key="13">
    <source>
        <dbReference type="Proteomes" id="UP000183967"/>
    </source>
</evidence>
<dbReference type="FunFam" id="3.40.50.300:FF:000319">
    <property type="entry name" value="DNA repair protein RecN"/>
    <property type="match status" value="1"/>
</dbReference>
<evidence type="ECO:0000256" key="6">
    <source>
        <dbReference type="ARBA" id="ARBA00022840"/>
    </source>
</evidence>
<dbReference type="OrthoDB" id="9806954at2"/>
<dbReference type="InterPro" id="IPR027417">
    <property type="entry name" value="P-loop_NTPase"/>
</dbReference>
<dbReference type="InterPro" id="IPR003395">
    <property type="entry name" value="RecF/RecN/SMC_N"/>
</dbReference>
<evidence type="ECO:0000256" key="5">
    <source>
        <dbReference type="ARBA" id="ARBA00022763"/>
    </source>
</evidence>
<evidence type="ECO:0000256" key="4">
    <source>
        <dbReference type="ARBA" id="ARBA00022741"/>
    </source>
</evidence>
<protein>
    <recommendedName>
        <fullName evidence="3 9">DNA repair protein RecN</fullName>
    </recommendedName>
    <alternativeName>
        <fullName evidence="8 9">Recombination protein N</fullName>
    </alternativeName>
</protein>
<evidence type="ECO:0000256" key="3">
    <source>
        <dbReference type="ARBA" id="ARBA00021315"/>
    </source>
</evidence>
<dbReference type="PIRSF" id="PIRSF003128">
    <property type="entry name" value="RecN"/>
    <property type="match status" value="1"/>
</dbReference>
<comment type="function">
    <text evidence="1 9">May be involved in recombinational repair of damaged DNA.</text>
</comment>
<evidence type="ECO:0000313" key="12">
    <source>
        <dbReference type="EMBL" id="SHH76743.1"/>
    </source>
</evidence>
<accession>A0A1M5VP98</accession>
<dbReference type="PANTHER" id="PTHR11059:SF0">
    <property type="entry name" value="DNA REPAIR PROTEIN RECN"/>
    <property type="match status" value="1"/>
</dbReference>
<dbReference type="Gene3D" id="3.40.50.300">
    <property type="entry name" value="P-loop containing nucleotide triphosphate hydrolases"/>
    <property type="match status" value="2"/>
</dbReference>
<evidence type="ECO:0000256" key="9">
    <source>
        <dbReference type="PIRNR" id="PIRNR003128"/>
    </source>
</evidence>
<gene>
    <name evidence="12" type="ORF">SAMN02745135_02030</name>
</gene>